<organism evidence="9 10">
    <name type="scientific">Rubellimicrobium aerolatum</name>
    <dbReference type="NCBI Taxonomy" id="490979"/>
    <lineage>
        <taxon>Bacteria</taxon>
        <taxon>Pseudomonadati</taxon>
        <taxon>Pseudomonadota</taxon>
        <taxon>Alphaproteobacteria</taxon>
        <taxon>Rhodobacterales</taxon>
        <taxon>Roseobacteraceae</taxon>
        <taxon>Rubellimicrobium</taxon>
    </lineage>
</organism>
<feature type="transmembrane region" description="Helical" evidence="7">
    <location>
        <begin position="276"/>
        <end position="294"/>
    </location>
</feature>
<dbReference type="InterPro" id="IPR020846">
    <property type="entry name" value="MFS_dom"/>
</dbReference>
<feature type="transmembrane region" description="Helical" evidence="7">
    <location>
        <begin position="161"/>
        <end position="188"/>
    </location>
</feature>
<dbReference type="InterPro" id="IPR005828">
    <property type="entry name" value="MFS_sugar_transport-like"/>
</dbReference>
<dbReference type="InterPro" id="IPR036259">
    <property type="entry name" value="MFS_trans_sf"/>
</dbReference>
<feature type="transmembrane region" description="Helical" evidence="7">
    <location>
        <begin position="496"/>
        <end position="521"/>
    </location>
</feature>
<proteinExistence type="predicted"/>
<gene>
    <name evidence="9" type="ORF">ACFPOC_15260</name>
</gene>
<keyword evidence="6 7" id="KW-0472">Membrane</keyword>
<name>A0ABW0SG15_9RHOB</name>
<evidence type="ECO:0000256" key="5">
    <source>
        <dbReference type="ARBA" id="ARBA00022989"/>
    </source>
</evidence>
<feature type="transmembrane region" description="Helical" evidence="7">
    <location>
        <begin position="566"/>
        <end position="584"/>
    </location>
</feature>
<feature type="transmembrane region" description="Helical" evidence="7">
    <location>
        <begin position="221"/>
        <end position="242"/>
    </location>
</feature>
<feature type="transmembrane region" description="Helical" evidence="7">
    <location>
        <begin position="120"/>
        <end position="140"/>
    </location>
</feature>
<evidence type="ECO:0000256" key="3">
    <source>
        <dbReference type="ARBA" id="ARBA00022475"/>
    </source>
</evidence>
<feature type="transmembrane region" description="Helical" evidence="7">
    <location>
        <begin position="64"/>
        <end position="88"/>
    </location>
</feature>
<protein>
    <submittedName>
        <fullName evidence="9">MFS transporter</fullName>
    </submittedName>
</protein>
<keyword evidence="4 7" id="KW-0812">Transmembrane</keyword>
<dbReference type="PANTHER" id="PTHR43045:SF7">
    <property type="entry name" value="MAJOR FACILITATOR SUPERFAMILY TRANSPORTER"/>
    <property type="match status" value="1"/>
</dbReference>
<dbReference type="PANTHER" id="PTHR43045">
    <property type="entry name" value="SHIKIMATE TRANSPORTER"/>
    <property type="match status" value="1"/>
</dbReference>
<keyword evidence="2" id="KW-0813">Transport</keyword>
<dbReference type="PROSITE" id="PS50850">
    <property type="entry name" value="MFS"/>
    <property type="match status" value="1"/>
</dbReference>
<dbReference type="Pfam" id="PF00083">
    <property type="entry name" value="Sugar_tr"/>
    <property type="match status" value="1"/>
</dbReference>
<feature type="transmembrane region" description="Helical" evidence="7">
    <location>
        <begin position="314"/>
        <end position="332"/>
    </location>
</feature>
<keyword evidence="3" id="KW-1003">Cell membrane</keyword>
<sequence>MASIDAGTGGVNRTRPMTAEEKKVIMASSAGTIFEWYDFYLYGSLAAIIGAQFFTPFPEATRNVFALLAFAAGFIVRPFGALVFGALGDLVGRKYTFLMTILIMGASTFLVGLLPNYYQWGVAAPIILIALRMLQGLALGGEYGGAAVYVAEHAPIGRRGYYTAFIQTTATLGLLLSLVVIISVQGYVNGNWPDQPVLDAAGAAMTNLDGSPMMQKAFNAWGWRIPFLGSIILLLISLYIRLQMHESPAFKAMKEEGTASKAPLKEAFGTWKNGKIALIALFGLTMGQAVVWYSGQFYALFFLQNVIKVDSFTANVLVAWSLILGTGGFLFFGALSDRIGRKPIILAGCLIAALTYFPVFEALTRVANPALHAAHQTPVTVTTNPEDCSFQFNPTGTAKFTSSCDIAKAQLARTSVNYTTVEDPAATAATIQIGDAVIPSYDAGALTGADLAAAKTAFDASVADALRTAGYPLVAADNATVAVASNFVDIFTGQKLAIVAILTYLILLVTMVYGPIAAMLCELFPTRIRYSGLSLPYHIGNGWFGGLLPATAFAISAQSGNIYSGLWYAIIVAAATVVIGAIFVPGGTQSKSMFTDDPEHKVHH</sequence>
<dbReference type="InterPro" id="IPR005829">
    <property type="entry name" value="Sugar_transporter_CS"/>
</dbReference>
<evidence type="ECO:0000259" key="8">
    <source>
        <dbReference type="PROSITE" id="PS50850"/>
    </source>
</evidence>
<evidence type="ECO:0000313" key="9">
    <source>
        <dbReference type="EMBL" id="MFC5567770.1"/>
    </source>
</evidence>
<comment type="subcellular location">
    <subcellularLocation>
        <location evidence="1">Cell membrane</location>
        <topology evidence="1">Multi-pass membrane protein</topology>
    </subcellularLocation>
</comment>
<feature type="transmembrane region" description="Helical" evidence="7">
    <location>
        <begin position="39"/>
        <end position="58"/>
    </location>
</feature>
<evidence type="ECO:0000256" key="4">
    <source>
        <dbReference type="ARBA" id="ARBA00022692"/>
    </source>
</evidence>
<dbReference type="RefSeq" id="WP_209842734.1">
    <property type="nucleotide sequence ID" value="NZ_JAGGJP010000018.1"/>
</dbReference>
<evidence type="ECO:0000256" key="2">
    <source>
        <dbReference type="ARBA" id="ARBA00022448"/>
    </source>
</evidence>
<feature type="domain" description="Major facilitator superfamily (MFS) profile" evidence="8">
    <location>
        <begin position="24"/>
        <end position="592"/>
    </location>
</feature>
<evidence type="ECO:0000256" key="7">
    <source>
        <dbReference type="SAM" id="Phobius"/>
    </source>
</evidence>
<keyword evidence="5 7" id="KW-1133">Transmembrane helix</keyword>
<feature type="transmembrane region" description="Helical" evidence="7">
    <location>
        <begin position="542"/>
        <end position="560"/>
    </location>
</feature>
<keyword evidence="10" id="KW-1185">Reference proteome</keyword>
<evidence type="ECO:0000313" key="10">
    <source>
        <dbReference type="Proteomes" id="UP001596056"/>
    </source>
</evidence>
<accession>A0ABW0SG15</accession>
<dbReference type="EMBL" id="JBHSNA010000019">
    <property type="protein sequence ID" value="MFC5567770.1"/>
    <property type="molecule type" value="Genomic_DNA"/>
</dbReference>
<reference evidence="10" key="1">
    <citation type="journal article" date="2019" name="Int. J. Syst. Evol. Microbiol.">
        <title>The Global Catalogue of Microorganisms (GCM) 10K type strain sequencing project: providing services to taxonomists for standard genome sequencing and annotation.</title>
        <authorList>
            <consortium name="The Broad Institute Genomics Platform"/>
            <consortium name="The Broad Institute Genome Sequencing Center for Infectious Disease"/>
            <person name="Wu L."/>
            <person name="Ma J."/>
        </authorList>
    </citation>
    <scope>NUCLEOTIDE SEQUENCE [LARGE SCALE GENOMIC DNA]</scope>
    <source>
        <strain evidence="10">KACC 11588</strain>
    </source>
</reference>
<dbReference type="PROSITE" id="PS00217">
    <property type="entry name" value="SUGAR_TRANSPORT_2"/>
    <property type="match status" value="1"/>
</dbReference>
<comment type="caution">
    <text evidence="9">The sequence shown here is derived from an EMBL/GenBank/DDBJ whole genome shotgun (WGS) entry which is preliminary data.</text>
</comment>
<dbReference type="Gene3D" id="1.20.1250.20">
    <property type="entry name" value="MFS general substrate transporter like domains"/>
    <property type="match status" value="1"/>
</dbReference>
<dbReference type="SUPFAM" id="SSF103473">
    <property type="entry name" value="MFS general substrate transporter"/>
    <property type="match status" value="2"/>
</dbReference>
<dbReference type="Proteomes" id="UP001596056">
    <property type="component" value="Unassembled WGS sequence"/>
</dbReference>
<evidence type="ECO:0000256" key="6">
    <source>
        <dbReference type="ARBA" id="ARBA00023136"/>
    </source>
</evidence>
<evidence type="ECO:0000256" key="1">
    <source>
        <dbReference type="ARBA" id="ARBA00004651"/>
    </source>
</evidence>
<feature type="transmembrane region" description="Helical" evidence="7">
    <location>
        <begin position="95"/>
        <end position="114"/>
    </location>
</feature>